<dbReference type="STRING" id="571915.CMUST_12480"/>
<dbReference type="GO" id="GO:0008270">
    <property type="term" value="F:zinc ion binding"/>
    <property type="evidence" value="ECO:0007669"/>
    <property type="project" value="InterPro"/>
</dbReference>
<dbReference type="EMBL" id="CP011542">
    <property type="protein sequence ID" value="AKK06801.1"/>
    <property type="molecule type" value="Genomic_DNA"/>
</dbReference>
<feature type="domain" description="HNH nuclease" evidence="2">
    <location>
        <begin position="279"/>
        <end position="332"/>
    </location>
</feature>
<dbReference type="Pfam" id="PF01844">
    <property type="entry name" value="HNH"/>
    <property type="match status" value="1"/>
</dbReference>
<dbReference type="Proteomes" id="UP000035199">
    <property type="component" value="Chromosome"/>
</dbReference>
<keyword evidence="4" id="KW-1185">Reference proteome</keyword>
<organism evidence="3 4">
    <name type="scientific">Corynebacterium mustelae</name>
    <dbReference type="NCBI Taxonomy" id="571915"/>
    <lineage>
        <taxon>Bacteria</taxon>
        <taxon>Bacillati</taxon>
        <taxon>Actinomycetota</taxon>
        <taxon>Actinomycetes</taxon>
        <taxon>Mycobacteriales</taxon>
        <taxon>Corynebacteriaceae</taxon>
        <taxon>Corynebacterium</taxon>
    </lineage>
</organism>
<gene>
    <name evidence="3" type="ORF">CMUST_12480</name>
</gene>
<name>A0A0G3H072_9CORY</name>
<keyword evidence="3" id="KW-0378">Hydrolase</keyword>
<feature type="compositionally biased region" description="Basic and acidic residues" evidence="1">
    <location>
        <begin position="331"/>
        <end position="351"/>
    </location>
</feature>
<dbReference type="SMART" id="SM00507">
    <property type="entry name" value="HNHc"/>
    <property type="match status" value="1"/>
</dbReference>
<accession>A0A0G3H072</accession>
<feature type="region of interest" description="Disordered" evidence="1">
    <location>
        <begin position="331"/>
        <end position="369"/>
    </location>
</feature>
<dbReference type="AlphaFoldDB" id="A0A0G3H072"/>
<dbReference type="PATRIC" id="fig|571915.4.peg.2677"/>
<dbReference type="Gene3D" id="1.10.30.50">
    <property type="match status" value="1"/>
</dbReference>
<sequence length="389" mass="43436">MTATPLLDAYAAATRASAGILAEIKRTKPKPEHLAHQLGITHNTATQLLRNATYFSAEQLTDMARAQLTMDTITTIGRFCRKLSNLDINPDEFFQQSVNHATTASLTELAEHLATIVAKHNSAKANRPRADWARFSHSTDCDGKAYLNIKAPAADLARIRSLIDDEAKQTFHQGHASSIAEAYAHIITKRIIAHSQPITDPEPNPHNFKYRPFVTICHPWQLTNHNGKYATTDGSIINPSEFANAMLEPLGWATVAYKTPNNQLEFTPPIEIRARQATDAQRLILSNAHPICAHPDCRIPARYCQIHHIKAYAAGGETDLPNLVPLCLRHNKENDDNPTKPKNGRIEKDPTTGRIGHRRKPTEPLRHNRAPIVQYGAFEQAMRYFDTNP</sequence>
<reference evidence="4" key="2">
    <citation type="submission" date="2015-05" db="EMBL/GenBank/DDBJ databases">
        <title>Complete genome sequence of Corynebacterium mustelae DSM 45274, isolated from various tissues of a male ferret with lethal sepsis.</title>
        <authorList>
            <person name="Ruckert C."/>
            <person name="Albersmeier A."/>
            <person name="Winkler A."/>
            <person name="Tauch A."/>
        </authorList>
    </citation>
    <scope>NUCLEOTIDE SEQUENCE [LARGE SCALE GENOMIC DNA]</scope>
    <source>
        <strain evidence="4">DSM 45274</strain>
    </source>
</reference>
<dbReference type="OrthoDB" id="3634417at2"/>
<keyword evidence="3" id="KW-0255">Endonuclease</keyword>
<protein>
    <submittedName>
        <fullName evidence="3">HNH endonuclease</fullName>
    </submittedName>
</protein>
<evidence type="ECO:0000313" key="3">
    <source>
        <dbReference type="EMBL" id="AKK06801.1"/>
    </source>
</evidence>
<dbReference type="KEGG" id="cmv:CMUST_12480"/>
<dbReference type="InterPro" id="IPR002711">
    <property type="entry name" value="HNH"/>
</dbReference>
<dbReference type="CDD" id="cd00085">
    <property type="entry name" value="HNHc"/>
    <property type="match status" value="1"/>
</dbReference>
<evidence type="ECO:0000256" key="1">
    <source>
        <dbReference type="SAM" id="MobiDB-lite"/>
    </source>
</evidence>
<dbReference type="InterPro" id="IPR003615">
    <property type="entry name" value="HNH_nuc"/>
</dbReference>
<evidence type="ECO:0000313" key="4">
    <source>
        <dbReference type="Proteomes" id="UP000035199"/>
    </source>
</evidence>
<dbReference type="GO" id="GO:0003676">
    <property type="term" value="F:nucleic acid binding"/>
    <property type="evidence" value="ECO:0007669"/>
    <property type="project" value="InterPro"/>
</dbReference>
<dbReference type="RefSeq" id="WP_047262761.1">
    <property type="nucleotide sequence ID" value="NZ_CP011542.1"/>
</dbReference>
<keyword evidence="3" id="KW-0540">Nuclease</keyword>
<dbReference type="GO" id="GO:0004519">
    <property type="term" value="F:endonuclease activity"/>
    <property type="evidence" value="ECO:0007669"/>
    <property type="project" value="UniProtKB-KW"/>
</dbReference>
<evidence type="ECO:0000259" key="2">
    <source>
        <dbReference type="SMART" id="SM00507"/>
    </source>
</evidence>
<proteinExistence type="predicted"/>
<reference evidence="3 4" key="1">
    <citation type="journal article" date="2015" name="Genome Announc.">
        <title>Complete Genome Sequence of the Type Strain Corynebacterium mustelae DSM 45274, Isolated from Various Tissues of a Male Ferret with Lethal Sepsis.</title>
        <authorList>
            <person name="Ruckert C."/>
            <person name="Eimer J."/>
            <person name="Winkler A."/>
            <person name="Tauch A."/>
        </authorList>
    </citation>
    <scope>NUCLEOTIDE SEQUENCE [LARGE SCALE GENOMIC DNA]</scope>
    <source>
        <strain evidence="3 4">DSM 45274</strain>
    </source>
</reference>